<feature type="compositionally biased region" description="Basic and acidic residues" evidence="1">
    <location>
        <begin position="41"/>
        <end position="64"/>
    </location>
</feature>
<sequence>MPATGSGGGTRGRESTKKKEKDKKALKLEQQPPKPPKGKVVKRETKKVEKKEKKDIRRGEKAKKKVEEVEAEARFAHGTDEARALRRAKKEASGMLLLKNLNVADDTGYIPTFIMKSVSTLSALVAGSVLATAQTVSNNSLVPLVFKPLPLGSISPSGWLRDQMQLMADGLAGHEHDFYLFVAHSSWLGGDQEYSGLNEGFPYWFNGLVPLAYGLNDSRLIGQVTSAAQTVFDRQTSDGWLGPENVTSRNFWARYPFFLGLTQLAEADSTWTDKVVSHLRTFNTLMDSMMRNNYTGYQYHDGDTLGSGDFDWGQVRSADMVVTLQWMYENHPGNQSQLLLDNMKYFHDGGKNWEDWYTQESYLDRGFDKDLNTLPDSLTSPNYAYEHGVNVAQGLKAPGVYRRWNHNDSFIQIAMNGVNWTMEYHGASSGTVLADERLVGLAPYSGSELCTAVEAMYSLSYLYQALGTNYYADRAELAAFNALPVMLTPDWWAHQYMAQPNQPYAENLTATPFFNTNSWGQTFGLEPNYPCCTVNHPQGWPKFASASYVQAGDNGLAHALLSPGKATANLKSGQVTVDCTTAYPFLNTLQYTITAPASFDFHVRVPAWATSASTIKTGDSQPSSLSPDPATGMHKLTIPSGTTTLTYTLGSEITSTPRENDTVAVYKGALLYALEIPNTNTSTTPPKFPDGKSQHPAGYAPEQSKDYEYHNESAWNYAIDTSTLKYHGPDDSASYELQNPVFAEGATPGYIEVMGCTIAWDLYLGSTPGYPPAKEGRKCTGEKKTLTLVPYASARTHMAELPTISL</sequence>
<name>A0ABR0EMF7_ZASCE</name>
<feature type="region of interest" description="Disordered" evidence="1">
    <location>
        <begin position="1"/>
        <end position="64"/>
    </location>
</feature>
<feature type="compositionally biased region" description="Polar residues" evidence="1">
    <location>
        <begin position="614"/>
        <end position="626"/>
    </location>
</feature>
<feature type="compositionally biased region" description="Basic and acidic residues" evidence="1">
    <location>
        <begin position="11"/>
        <end position="27"/>
    </location>
</feature>
<organism evidence="2 3">
    <name type="scientific">Zasmidium cellare</name>
    <name type="common">Wine cellar mold</name>
    <name type="synonym">Racodium cellare</name>
    <dbReference type="NCBI Taxonomy" id="395010"/>
    <lineage>
        <taxon>Eukaryota</taxon>
        <taxon>Fungi</taxon>
        <taxon>Dikarya</taxon>
        <taxon>Ascomycota</taxon>
        <taxon>Pezizomycotina</taxon>
        <taxon>Dothideomycetes</taxon>
        <taxon>Dothideomycetidae</taxon>
        <taxon>Mycosphaerellales</taxon>
        <taxon>Mycosphaerellaceae</taxon>
        <taxon>Zasmidium</taxon>
    </lineage>
</organism>
<protein>
    <submittedName>
        <fullName evidence="2">Uncharacterized protein</fullName>
    </submittedName>
</protein>
<feature type="region of interest" description="Disordered" evidence="1">
    <location>
        <begin position="614"/>
        <end position="635"/>
    </location>
</feature>
<dbReference type="EMBL" id="JAXOVC010000004">
    <property type="protein sequence ID" value="KAK4502341.1"/>
    <property type="molecule type" value="Genomic_DNA"/>
</dbReference>
<dbReference type="Proteomes" id="UP001305779">
    <property type="component" value="Unassembled WGS sequence"/>
</dbReference>
<accession>A0ABR0EMF7</accession>
<keyword evidence="3" id="KW-1185">Reference proteome</keyword>
<evidence type="ECO:0000256" key="1">
    <source>
        <dbReference type="SAM" id="MobiDB-lite"/>
    </source>
</evidence>
<reference evidence="2 3" key="1">
    <citation type="journal article" date="2023" name="G3 (Bethesda)">
        <title>A chromosome-level genome assembly of Zasmidium syzygii isolated from banana leaves.</title>
        <authorList>
            <person name="van Westerhoven A.C."/>
            <person name="Mehrabi R."/>
            <person name="Talebi R."/>
            <person name="Steentjes M.B.F."/>
            <person name="Corcolon B."/>
            <person name="Chong P.A."/>
            <person name="Kema G.H.J."/>
            <person name="Seidl M.F."/>
        </authorList>
    </citation>
    <scope>NUCLEOTIDE SEQUENCE [LARGE SCALE GENOMIC DNA]</scope>
    <source>
        <strain evidence="2 3">P124</strain>
    </source>
</reference>
<evidence type="ECO:0000313" key="3">
    <source>
        <dbReference type="Proteomes" id="UP001305779"/>
    </source>
</evidence>
<dbReference type="PANTHER" id="PTHR31151:SF0">
    <property type="entry name" value="PROLINE-TRNA LIGASE (DUF1680)"/>
    <property type="match status" value="1"/>
</dbReference>
<proteinExistence type="predicted"/>
<evidence type="ECO:0000313" key="2">
    <source>
        <dbReference type="EMBL" id="KAK4502341.1"/>
    </source>
</evidence>
<feature type="compositionally biased region" description="Gly residues" evidence="1">
    <location>
        <begin position="1"/>
        <end position="10"/>
    </location>
</feature>
<comment type="caution">
    <text evidence="2">The sequence shown here is derived from an EMBL/GenBank/DDBJ whole genome shotgun (WGS) entry which is preliminary data.</text>
</comment>
<gene>
    <name evidence="2" type="ORF">PRZ48_005766</name>
</gene>
<dbReference type="PANTHER" id="PTHR31151">
    <property type="entry name" value="PROLINE-TRNA LIGASE (DUF1680)"/>
    <property type="match status" value="1"/>
</dbReference>
<feature type="region of interest" description="Disordered" evidence="1">
    <location>
        <begin position="681"/>
        <end position="702"/>
    </location>
</feature>